<dbReference type="KEGG" id="aten:116303762"/>
<feature type="signal peptide" evidence="2">
    <location>
        <begin position="1"/>
        <end position="19"/>
    </location>
</feature>
<keyword evidence="3" id="KW-1185">Reference proteome</keyword>
<dbReference type="GeneID" id="116303762"/>
<evidence type="ECO:0000256" key="2">
    <source>
        <dbReference type="SAM" id="SignalP"/>
    </source>
</evidence>
<evidence type="ECO:0000313" key="4">
    <source>
        <dbReference type="RefSeq" id="XP_031569223.1"/>
    </source>
</evidence>
<dbReference type="RefSeq" id="XP_031569223.1">
    <property type="nucleotide sequence ID" value="XM_031713363.1"/>
</dbReference>
<dbReference type="Proteomes" id="UP000515163">
    <property type="component" value="Unplaced"/>
</dbReference>
<name>A0A6P8ISL7_ACTTE</name>
<sequence>MDSRILYRMVLIAATLVLATKGRHSESYKKIYRDDSPSVKQLLQEIVPNGELPVLPDGFPTLDKLKAEKFDYVVKNGNVTATIDLEDPVSLLGEGMKVRDVTMTFVYNKKGTSKGHWEFNAQGKWRHGNMLARVKIEESKVGKHHTLVAAADRLNVYDIASSISEKQSIESAGMNLAVLKNLTVTNVEMYSVFKGDNDYVFMISGKPEIDGTKAETCKVFVRRLPDKKGVFSVLLEFKKDLPSRVLLKLISDDLFKIPFVNHLIAQTRLFRTSETDFGFVASTGEVDKLPLKSFGGGILSTELDSRISKGLTLLLPIHLGNENQNPVRVAVEIDPPLVKFLTGKHEKVSVSQTLAALSPKTPVSVLPYGFPDLAKVSINKFSYNIEQETFLVYSHIAEEFTAIPQLMNVSNMDVVFKHNVGDQIDTWTIEGEGLSNLGGNVAKVSLSTEEEEAKIIVFKGSSKKMSVLQLAKQYGLSFVPDEESRAIVESSKMNDFLFTNPTIKSAFSINQKKRFIHVSGKGHFPGVKKLTEAEVVVYEESGKLKTAVGFVFPKIPLNSLIDALTGFDTTNLKMLKNSYNASLVLSPQEDRSFFENPTLSGLSLSRGMSLVGLFRIPEDCEGLKLCESVQSLLESDEWYRIQGLIKHDGFSLTGSIKRNYALGESLMLTDNTLDFTIGQDSSFVVHSRMTLPKEKLSFTGSLNFAEDNVILDMESDDTLHRTFKGGLIRLDNLAISTPILKLLPLKDLRITGRMNLGSIESKTLMSADAVVTYQPTVPEVSRFEAKFEHQRIEELISALEMTNVSIPRVLSNADFPEGFMAIYDPTIDNTTNFFITGQMHIFDKDFDAIMKMKDSKTLLIDTDNTKSPYVISEGNVILQKDLEKSTGGPKLHIEVTPRQTKVKLIGYAKAFGISKAVNIDVTDDGTGFPIYGKLFDVSGVGILISSNDVLSSSETAEFLAYGCLESIKKDVTLETQRILKDAAHEADTFIAQAQDNLKEAKTYYRKATVDETTYRDKLEKQKALFRKREKEVWKAEEKYNSSCQLGHCKKKCIGCPDWNRCCSRDVFGNCVECPAWNKCCYTTGDPVCVAKNHGCQHIRKVAEGNYEDAKDILKDQKKRLDHVTKNLFDAEFSKGKTKAVLDAAGKALSLIDRDSVTGIRASKAIKDFGLEKLFDIKSICFKEPLESLASSCINMQVNLTMMGSTDEKSYPLKTCLNKDLLPSVARFVANIMFPDVNGVRHRRSLLSEEREPGVNFEAQDAEFELETSHRRSRRSVDEEKERSHERIEPFWDLIREHNPLQDEAKPIPNHPAMGKATLKRKWKIPASEKGRCKIYHQLLNICRDMMKTVKKMYSTYMYERYMFAKEKDNFRRRLRRVTKQLETSAKLVSGTEDQMVKIERSLNFLSVGVRKWMDKSSKAIERQDIISVKAWVKGMDARIQSLGGEGVNRFLSNLFKAFYGLFESGNIPDKKTGKALSVVQRINHMKKAFNQIFKKDIPLGRANYYADRVLYDITEIKGIGVYCKK</sequence>
<feature type="chain" id="PRO_5028432364" evidence="2">
    <location>
        <begin position="20"/>
        <end position="1525"/>
    </location>
</feature>
<reference evidence="4" key="1">
    <citation type="submission" date="2025-08" db="UniProtKB">
        <authorList>
            <consortium name="RefSeq"/>
        </authorList>
    </citation>
    <scope>IDENTIFICATION</scope>
    <source>
        <tissue evidence="4">Tentacle</tissue>
    </source>
</reference>
<proteinExistence type="predicted"/>
<dbReference type="OrthoDB" id="6021359at2759"/>
<organism evidence="3 4">
    <name type="scientific">Actinia tenebrosa</name>
    <name type="common">Australian red waratah sea anemone</name>
    <dbReference type="NCBI Taxonomy" id="6105"/>
    <lineage>
        <taxon>Eukaryota</taxon>
        <taxon>Metazoa</taxon>
        <taxon>Cnidaria</taxon>
        <taxon>Anthozoa</taxon>
        <taxon>Hexacorallia</taxon>
        <taxon>Actiniaria</taxon>
        <taxon>Actiniidae</taxon>
        <taxon>Actinia</taxon>
    </lineage>
</organism>
<evidence type="ECO:0000256" key="1">
    <source>
        <dbReference type="SAM" id="Coils"/>
    </source>
</evidence>
<evidence type="ECO:0000313" key="3">
    <source>
        <dbReference type="Proteomes" id="UP000515163"/>
    </source>
</evidence>
<keyword evidence="2" id="KW-0732">Signal</keyword>
<dbReference type="InParanoid" id="A0A6P8ISL7"/>
<gene>
    <name evidence="4" type="primary">LOC116303762</name>
</gene>
<feature type="coiled-coil region" evidence="1">
    <location>
        <begin position="1099"/>
        <end position="1126"/>
    </location>
</feature>
<accession>A0A6P8ISL7</accession>
<protein>
    <submittedName>
        <fullName evidence="4">Uncharacterized protein LOC116303762</fullName>
    </submittedName>
</protein>
<keyword evidence="1" id="KW-0175">Coiled coil</keyword>